<organism evidence="2 3">
    <name type="scientific">Chlamydomonas eustigma</name>
    <dbReference type="NCBI Taxonomy" id="1157962"/>
    <lineage>
        <taxon>Eukaryota</taxon>
        <taxon>Viridiplantae</taxon>
        <taxon>Chlorophyta</taxon>
        <taxon>core chlorophytes</taxon>
        <taxon>Chlorophyceae</taxon>
        <taxon>CS clade</taxon>
        <taxon>Chlamydomonadales</taxon>
        <taxon>Chlamydomonadaceae</taxon>
        <taxon>Chlamydomonas</taxon>
    </lineage>
</organism>
<protein>
    <submittedName>
        <fullName evidence="2">Uncharacterized protein</fullName>
    </submittedName>
</protein>
<evidence type="ECO:0000313" key="2">
    <source>
        <dbReference type="EMBL" id="GAX79040.1"/>
    </source>
</evidence>
<proteinExistence type="predicted"/>
<sequence>MDLKHAAVLLLKYLESAVNNCVLKAASEVGRVAASSVIMHSKTAEPPAVIACDETAELMRTKPVIRPKILRRKALRPTEDEEPASSTLQENLKQDHRQVKAMQTVHNKGLIRPANEEHFETTPCKQQADAALIVPDICTASGRQQLLSILIPALTLLYTINDDELIQGTIHFFRHTLMCIICPLVGNIMHGAAAPTLTSASSATAEVPSSTVSGVKEVSVMRPPLLLTDSTAFSSVKHRPSHPDAAHYLIQGLITSLVAAYSMSQETNEKHPSPHRQQNHALGNMCTTENSTHTFDFEEPLNDCKVQHVCKAADIETTSDAPLQADLDCDLLCDLNFMMSADHNSLFMASIVNVQLSGLNVVHYSVLAVLLPLAASFQTTTGVHPLSLSTSAQEALSHICSDLALKLTMAAENKLLQLPRSTHDNYPDNYRSMVRQMKMDWIAPMLISVCTLTAQIHLAATVTQKCHPSEQKQADGLLPKQADLNQSELSEFITALSQPGDCMRAAAEHLLQSSKEVKNASSKDDAEEELRRRQHQAEEAEELCACLQLLTGHQLQAFHQGFSQAGVQVARCRTMNCSKNKCSNCMAGSFITAQVQDDSRDNNNNGCPLLVAGGGKSSTAGKSSSTTAEIDHAIVTTSTARRSKEDPVAPMLSSSSHAEPCALLFIAGVTAIQGSSSTTCNVVKTPGLLQTAVSIAFRSIMIRSLSVDSKDGLSHQGTCSNLNSKAYLMQKLAARPDIKQLGEATDFLISGQMERLAHQDSIQVTNSQLVERLAHQDSIQVTNNQLEIPSLVTNKQRQKNQDTIRTVISAAATGDSRQANLNSNNVNTAVVVITPGSVACRLARVLGQYKGSLQVILDLLHSADEDAKADDLAVSSSGKTYPSIPNVIVPAPIKAFQDKENTSLLCRNGRAPVLLDNDELLPEQDPQLELLQVEPEQPVLPDEQDPQIVGQQMTSGSTQQMSSKSKPRLVNNKALVGKHTDLVLLLVKAMYDGNVPALVSTLCALLTPESNCHLETRLKVLSVLREEVENAVSSLDDTRHADRLHAAMWPSEALKQLSFAVMHDPAVRFRRAAVSLLSLVAVPQSSPEAKSLCHVLLAKMRDKDSVVSRRSMELVLQLPMDVMHCCCTLQEWTFILSHGISRMAGVPPPLTDGRMKSSQQGHLGSINESHNHDVREGDIPHLALRPDINSNDVEGEKHLSNKTSNKLSRGQQRSGTKHKRVKQRSITAVGAVTCDGGVQEADPEFMQQFTTFFSNFVHSYDQRAKALRHEASGTPLLNPVQLLSYVDLDEEIIRKALTKILVHRVNK</sequence>
<keyword evidence="3" id="KW-1185">Reference proteome</keyword>
<feature type="compositionally biased region" description="Basic and acidic residues" evidence="1">
    <location>
        <begin position="1169"/>
        <end position="1179"/>
    </location>
</feature>
<name>A0A250X8E5_9CHLO</name>
<dbReference type="Proteomes" id="UP000232323">
    <property type="component" value="Unassembled WGS sequence"/>
</dbReference>
<reference evidence="2 3" key="1">
    <citation type="submission" date="2017-08" db="EMBL/GenBank/DDBJ databases">
        <title>Acidophilic green algal genome provides insights into adaptation to an acidic environment.</title>
        <authorList>
            <person name="Hirooka S."/>
            <person name="Hirose Y."/>
            <person name="Kanesaki Y."/>
            <person name="Higuchi S."/>
            <person name="Fujiwara T."/>
            <person name="Onuma R."/>
            <person name="Era A."/>
            <person name="Ohbayashi R."/>
            <person name="Uzuka A."/>
            <person name="Nozaki H."/>
            <person name="Yoshikawa H."/>
            <person name="Miyagishima S.Y."/>
        </authorList>
    </citation>
    <scope>NUCLEOTIDE SEQUENCE [LARGE SCALE GENOMIC DNA]</scope>
    <source>
        <strain evidence="2 3">NIES-2499</strain>
    </source>
</reference>
<gene>
    <name evidence="2" type="ORF">CEUSTIGMA_g6480.t1</name>
</gene>
<evidence type="ECO:0000256" key="1">
    <source>
        <dbReference type="SAM" id="MobiDB-lite"/>
    </source>
</evidence>
<feature type="compositionally biased region" description="Basic and acidic residues" evidence="1">
    <location>
        <begin position="515"/>
        <end position="534"/>
    </location>
</feature>
<feature type="compositionally biased region" description="Polar residues" evidence="1">
    <location>
        <begin position="1156"/>
        <end position="1168"/>
    </location>
</feature>
<feature type="region of interest" description="Disordered" evidence="1">
    <location>
        <begin position="1151"/>
        <end position="1222"/>
    </location>
</feature>
<feature type="region of interest" description="Disordered" evidence="1">
    <location>
        <begin position="513"/>
        <end position="534"/>
    </location>
</feature>
<evidence type="ECO:0000313" key="3">
    <source>
        <dbReference type="Proteomes" id="UP000232323"/>
    </source>
</evidence>
<feature type="compositionally biased region" description="Polar residues" evidence="1">
    <location>
        <begin position="1201"/>
        <end position="1214"/>
    </location>
</feature>
<accession>A0A250X8E5</accession>
<dbReference type="EMBL" id="BEGY01000038">
    <property type="protein sequence ID" value="GAX79040.1"/>
    <property type="molecule type" value="Genomic_DNA"/>
</dbReference>
<comment type="caution">
    <text evidence="2">The sequence shown here is derived from an EMBL/GenBank/DDBJ whole genome shotgun (WGS) entry which is preliminary data.</text>
</comment>